<dbReference type="Proteomes" id="UP000053105">
    <property type="component" value="Unassembled WGS sequence"/>
</dbReference>
<reference evidence="1 2" key="1">
    <citation type="submission" date="2015-07" db="EMBL/GenBank/DDBJ databases">
        <title>The genome of Melipona quadrifasciata.</title>
        <authorList>
            <person name="Pan H."/>
            <person name="Kapheim K."/>
        </authorList>
    </citation>
    <scope>NUCLEOTIDE SEQUENCE [LARGE SCALE GENOMIC DNA]</scope>
    <source>
        <strain evidence="1">0111107301</strain>
        <tissue evidence="1">Whole body</tissue>
    </source>
</reference>
<accession>A0A0N0BJE0</accession>
<proteinExistence type="predicted"/>
<evidence type="ECO:0000313" key="1">
    <source>
        <dbReference type="EMBL" id="KOX78872.1"/>
    </source>
</evidence>
<gene>
    <name evidence="1" type="ORF">WN51_08631</name>
</gene>
<sequence length="125" mass="14281">MLEVSKEKDGRILDLTLCMIISRAYSKEALKNATPTLDVQCAWFSTRSWAFYEIWTFDNMVQRSKGNSIYNGVQVTEVLKVTKTNREETASPITKLSVQVYHRLDDNSNLHSIIECDSILIFVTG</sequence>
<protein>
    <submittedName>
        <fullName evidence="1">Uncharacterized protein</fullName>
    </submittedName>
</protein>
<organism evidence="1 2">
    <name type="scientific">Melipona quadrifasciata</name>
    <dbReference type="NCBI Taxonomy" id="166423"/>
    <lineage>
        <taxon>Eukaryota</taxon>
        <taxon>Metazoa</taxon>
        <taxon>Ecdysozoa</taxon>
        <taxon>Arthropoda</taxon>
        <taxon>Hexapoda</taxon>
        <taxon>Insecta</taxon>
        <taxon>Pterygota</taxon>
        <taxon>Neoptera</taxon>
        <taxon>Endopterygota</taxon>
        <taxon>Hymenoptera</taxon>
        <taxon>Apocrita</taxon>
        <taxon>Aculeata</taxon>
        <taxon>Apoidea</taxon>
        <taxon>Anthophila</taxon>
        <taxon>Apidae</taxon>
        <taxon>Melipona</taxon>
    </lineage>
</organism>
<keyword evidence="2" id="KW-1185">Reference proteome</keyword>
<dbReference type="EMBL" id="KQ435719">
    <property type="protein sequence ID" value="KOX78872.1"/>
    <property type="molecule type" value="Genomic_DNA"/>
</dbReference>
<dbReference type="AlphaFoldDB" id="A0A0N0BJE0"/>
<evidence type="ECO:0000313" key="2">
    <source>
        <dbReference type="Proteomes" id="UP000053105"/>
    </source>
</evidence>
<name>A0A0N0BJE0_9HYME</name>